<evidence type="ECO:0000313" key="1">
    <source>
        <dbReference type="EMBL" id="AIZ66872.1"/>
    </source>
</evidence>
<accession>A0A0U1XUH8</accession>
<protein>
    <submittedName>
        <fullName evidence="1">Uncharacterized protein</fullName>
    </submittedName>
</protein>
<sequence length="128" mass="12818">MQLSATGGVPTAVIYQSLPAGSWVLSANASLVSWAPSDYTRCNLYVGDTIVGGATAMVGDPGAGSAGTGTYVATVSLQGAFTSAADAGVSLRCGHDRTQTTGGLPYVDPGATLWAHRSDGLGLAKRGR</sequence>
<reference evidence="1" key="1">
    <citation type="submission" date="2014-09" db="EMBL/GenBank/DDBJ databases">
        <title>Characterization of two new jenamidines and their biosynthetic pathway from Streptomyces sp. MA37.</title>
        <authorList>
            <person name="Yi Y."/>
            <person name="Hai D."/>
            <person name="Sheng H."/>
        </authorList>
    </citation>
    <scope>NUCLEOTIDE SEQUENCE</scope>
    <source>
        <strain evidence="1">MA37</strain>
    </source>
</reference>
<dbReference type="EMBL" id="KM514925">
    <property type="protein sequence ID" value="AIZ66872.1"/>
    <property type="molecule type" value="Genomic_DNA"/>
</dbReference>
<organism evidence="1">
    <name type="scientific">Streptomyces sp. MA37</name>
    <dbReference type="NCBI Taxonomy" id="1400207"/>
    <lineage>
        <taxon>Bacteria</taxon>
        <taxon>Bacillati</taxon>
        <taxon>Actinomycetota</taxon>
        <taxon>Actinomycetes</taxon>
        <taxon>Kitasatosporales</taxon>
        <taxon>Streptomycetaceae</taxon>
        <taxon>Streptomyces</taxon>
    </lineage>
</organism>
<proteinExistence type="predicted"/>
<dbReference type="AlphaFoldDB" id="A0A0U1XUH8"/>
<name>A0A0U1XUH8_9ACTN</name>